<feature type="transmembrane region" description="Helical" evidence="5">
    <location>
        <begin position="114"/>
        <end position="136"/>
    </location>
</feature>
<evidence type="ECO:0000313" key="6">
    <source>
        <dbReference type="EMBL" id="OKL49919.1"/>
    </source>
</evidence>
<proteinExistence type="predicted"/>
<accession>A0A1Q5PR19</accession>
<evidence type="ECO:0000256" key="4">
    <source>
        <dbReference type="ARBA" id="ARBA00023136"/>
    </source>
</evidence>
<dbReference type="Pfam" id="PF02361">
    <property type="entry name" value="CbiQ"/>
    <property type="match status" value="1"/>
</dbReference>
<comment type="caution">
    <text evidence="6">The sequence shown here is derived from an EMBL/GenBank/DDBJ whole genome shotgun (WGS) entry which is preliminary data.</text>
</comment>
<protein>
    <recommendedName>
        <fullName evidence="8">Cobalt ABC transporter permease</fullName>
    </recommendedName>
</protein>
<comment type="subcellular location">
    <subcellularLocation>
        <location evidence="1">Membrane</location>
        <topology evidence="1">Multi-pass membrane protein</topology>
    </subcellularLocation>
</comment>
<dbReference type="RefSeq" id="WP_075361243.1">
    <property type="nucleotide sequence ID" value="NZ_MPDM01000003.1"/>
</dbReference>
<reference evidence="7" key="1">
    <citation type="submission" date="2016-11" db="EMBL/GenBank/DDBJ databases">
        <title>Actinomyces gypaetusis sp. nov. isolated from Gypaetus barbatus in Qinghai Tibet Plateau China.</title>
        <authorList>
            <person name="Meng X."/>
        </authorList>
    </citation>
    <scope>NUCLEOTIDE SEQUENCE [LARGE SCALE GENOMIC DNA]</scope>
    <source>
        <strain evidence="7">DSM 15383</strain>
    </source>
</reference>
<feature type="transmembrane region" description="Helical" evidence="5">
    <location>
        <begin position="247"/>
        <end position="266"/>
    </location>
</feature>
<name>A0A1Q5PR19_9ACTO</name>
<dbReference type="AlphaFoldDB" id="A0A1Q5PR19"/>
<evidence type="ECO:0000256" key="5">
    <source>
        <dbReference type="SAM" id="Phobius"/>
    </source>
</evidence>
<gene>
    <name evidence="6" type="ORF">BM477_03155</name>
</gene>
<dbReference type="STRING" id="156892.BM477_03155"/>
<evidence type="ECO:0000313" key="7">
    <source>
        <dbReference type="Proteomes" id="UP000186465"/>
    </source>
</evidence>
<keyword evidence="4 5" id="KW-0472">Membrane</keyword>
<feature type="transmembrane region" description="Helical" evidence="5">
    <location>
        <begin position="24"/>
        <end position="57"/>
    </location>
</feature>
<evidence type="ECO:0000256" key="2">
    <source>
        <dbReference type="ARBA" id="ARBA00022692"/>
    </source>
</evidence>
<dbReference type="OrthoDB" id="6400at2"/>
<evidence type="ECO:0000256" key="3">
    <source>
        <dbReference type="ARBA" id="ARBA00022989"/>
    </source>
</evidence>
<evidence type="ECO:0000256" key="1">
    <source>
        <dbReference type="ARBA" id="ARBA00004141"/>
    </source>
</evidence>
<dbReference type="EMBL" id="MPDM01000003">
    <property type="protein sequence ID" value="OKL49919.1"/>
    <property type="molecule type" value="Genomic_DNA"/>
</dbReference>
<dbReference type="CDD" id="cd16914">
    <property type="entry name" value="EcfT"/>
    <property type="match status" value="1"/>
</dbReference>
<keyword evidence="3 5" id="KW-1133">Transmembrane helix</keyword>
<dbReference type="InterPro" id="IPR003339">
    <property type="entry name" value="ABC/ECF_trnsptr_transmembrane"/>
</dbReference>
<keyword evidence="2 5" id="KW-0812">Transmembrane</keyword>
<organism evidence="6 7">
    <name type="scientific">Boudabousia marimammalium</name>
    <dbReference type="NCBI Taxonomy" id="156892"/>
    <lineage>
        <taxon>Bacteria</taxon>
        <taxon>Bacillati</taxon>
        <taxon>Actinomycetota</taxon>
        <taxon>Actinomycetes</taxon>
        <taxon>Actinomycetales</taxon>
        <taxon>Actinomycetaceae</taxon>
        <taxon>Boudabousia</taxon>
    </lineage>
</organism>
<dbReference type="PANTHER" id="PTHR33514:SF1">
    <property type="entry name" value="ABC TRANSPORTER PERMEASE"/>
    <property type="match status" value="1"/>
</dbReference>
<dbReference type="PANTHER" id="PTHR33514">
    <property type="entry name" value="PROTEIN ABCI12, CHLOROPLASTIC"/>
    <property type="match status" value="1"/>
</dbReference>
<evidence type="ECO:0008006" key="8">
    <source>
        <dbReference type="Google" id="ProtNLM"/>
    </source>
</evidence>
<sequence>MSAPVLGYVERHGVLHRLTGTSKLVLVLALVITGMITFDARLLAALSFLNIILWVLSRIRLHDLWLVLSVILVFMVLNNLLIYIFAPAYGTELFGTEHILLKGVGRWNLTTEQLFYQLLVTLKYFAVLPSVLLFIATTRPPEFAASLNRLGVPYRMAYAVSLALRYIPDIQREFATINQAQQARGLDTSKNVKLGVRIRNLISILMPLLLSSLDRIETIAAAMELRGFSSGKRRTWYAARALKPADWLVIGLSLGIFLLAVALWQVNSGRFWNPFTRI</sequence>
<feature type="transmembrane region" description="Helical" evidence="5">
    <location>
        <begin position="64"/>
        <end position="86"/>
    </location>
</feature>
<keyword evidence="7" id="KW-1185">Reference proteome</keyword>
<dbReference type="Proteomes" id="UP000186465">
    <property type="component" value="Unassembled WGS sequence"/>
</dbReference>
<dbReference type="GO" id="GO:0005886">
    <property type="term" value="C:plasma membrane"/>
    <property type="evidence" value="ECO:0007669"/>
    <property type="project" value="TreeGrafter"/>
</dbReference>